<dbReference type="Gene3D" id="2.130.10.10">
    <property type="entry name" value="YVTN repeat-like/Quinoprotein amine dehydrogenase"/>
    <property type="match status" value="2"/>
</dbReference>
<dbReference type="InterPro" id="IPR015943">
    <property type="entry name" value="WD40/YVTN_repeat-like_dom_sf"/>
</dbReference>
<dbReference type="PROSITE" id="PS50082">
    <property type="entry name" value="WD_REPEATS_2"/>
    <property type="match status" value="4"/>
</dbReference>
<feature type="repeat" description="WD" evidence="3">
    <location>
        <begin position="342"/>
        <end position="374"/>
    </location>
</feature>
<dbReference type="InterPro" id="IPR020472">
    <property type="entry name" value="WD40_PAC1"/>
</dbReference>
<dbReference type="InterPro" id="IPR040324">
    <property type="entry name" value="WDR44/Dgr2"/>
</dbReference>
<dbReference type="SUPFAM" id="SSF50978">
    <property type="entry name" value="WD40 repeat-like"/>
    <property type="match status" value="1"/>
</dbReference>
<dbReference type="InterPro" id="IPR001680">
    <property type="entry name" value="WD40_rpt"/>
</dbReference>
<keyword evidence="1 3" id="KW-0853">WD repeat</keyword>
<sequence>MLSPNEPKVEGEDIFYDAFDNIRISIDSSSSEDGTFGHKEGELRKFDYSLWTGELMSVQERRSRFITEVGFDGLLTTAMSHLSHREEGTSGRYSEAMESERITSSSGAVLDSSSSDQEVAKDCAHCIRDLDSGKRFIVHDDGGKQGLISMFKEGGSENFMNMKEFETLIGLSRSFLKFLRRELPHKGQRNKGCSNALKKNPKRWWRNFSKRRHAPRTCVSDILPKITSVNRFTRVSHQRKKYREFTALYMGQEIQAHKGLIRAMQFSPSGWYLASGGEDCIVRIWQIREAESCCKSFTSEVSYKSIDGVKDVRIMLGKDGNSAPVVIPKRVVEIEETPLHEFQGHKSDILDISWSKTDRLLTSSKDKTVRMWKVGCDGCLAIFQHKDYVTSVQFNPADERYFISGSIDGKVRVWDVLENRVIDWVDIRDVVTAVCYRPDGEGFVVGSITGNCRFYDYSGENLELDTQHCINKKKSAGNRITGLQFASDDSERVMITSADSKIRLFDGVNVIKKFKGLRKAKTLSPASFTPDGRYIISVGNDSHVYIWNSDGSTSPCSKVDESINTRSLIKPSSKGPKSIDSFESFFSKGVSLAAAWPGVDKKAGNDRSKSSFDPSSIPKRILEPSTLLRDPDCLSLGAWLFSSGLLRGTATWPEEKLPPPSDLSSMADDCSLPHRCLASMSASWNSVIATASDDGIIRAFHNYGLPVRL</sequence>
<evidence type="ECO:0000256" key="2">
    <source>
        <dbReference type="ARBA" id="ARBA00022737"/>
    </source>
</evidence>
<name>A0A6V7Q1J8_ANACO</name>
<dbReference type="CDD" id="cd00200">
    <property type="entry name" value="WD40"/>
    <property type="match status" value="1"/>
</dbReference>
<evidence type="ECO:0000313" key="4">
    <source>
        <dbReference type="EMBL" id="CAD1836797.1"/>
    </source>
</evidence>
<gene>
    <name evidence="4" type="ORF">CB5_LOCUS20008</name>
</gene>
<organism evidence="4">
    <name type="scientific">Ananas comosus var. bracteatus</name>
    <name type="common">red pineapple</name>
    <dbReference type="NCBI Taxonomy" id="296719"/>
    <lineage>
        <taxon>Eukaryota</taxon>
        <taxon>Viridiplantae</taxon>
        <taxon>Streptophyta</taxon>
        <taxon>Embryophyta</taxon>
        <taxon>Tracheophyta</taxon>
        <taxon>Spermatophyta</taxon>
        <taxon>Magnoliopsida</taxon>
        <taxon>Liliopsida</taxon>
        <taxon>Poales</taxon>
        <taxon>Bromeliaceae</taxon>
        <taxon>Bromelioideae</taxon>
        <taxon>Ananas</taxon>
    </lineage>
</organism>
<dbReference type="PROSITE" id="PS50294">
    <property type="entry name" value="WD_REPEATS_REGION"/>
    <property type="match status" value="3"/>
</dbReference>
<evidence type="ECO:0000256" key="1">
    <source>
        <dbReference type="ARBA" id="ARBA00022574"/>
    </source>
</evidence>
<feature type="repeat" description="WD" evidence="3">
    <location>
        <begin position="254"/>
        <end position="291"/>
    </location>
</feature>
<dbReference type="PRINTS" id="PR00320">
    <property type="entry name" value="GPROTEINBRPT"/>
</dbReference>
<dbReference type="InterPro" id="IPR036322">
    <property type="entry name" value="WD40_repeat_dom_sf"/>
</dbReference>
<dbReference type="SMART" id="SM00320">
    <property type="entry name" value="WD40"/>
    <property type="match status" value="7"/>
</dbReference>
<dbReference type="EMBL" id="LR862131">
    <property type="protein sequence ID" value="CAD1836797.1"/>
    <property type="molecule type" value="Genomic_DNA"/>
</dbReference>
<feature type="repeat" description="WD" evidence="3">
    <location>
        <begin position="527"/>
        <end position="548"/>
    </location>
</feature>
<dbReference type="AlphaFoldDB" id="A0A6V7Q1J8"/>
<feature type="repeat" description="WD" evidence="3">
    <location>
        <begin position="382"/>
        <end position="416"/>
    </location>
</feature>
<accession>A0A6V7Q1J8</accession>
<evidence type="ECO:0000256" key="3">
    <source>
        <dbReference type="PROSITE-ProRule" id="PRU00221"/>
    </source>
</evidence>
<reference evidence="4" key="1">
    <citation type="submission" date="2020-07" db="EMBL/GenBank/DDBJ databases">
        <authorList>
            <person name="Lin J."/>
        </authorList>
    </citation>
    <scope>NUCLEOTIDE SEQUENCE</scope>
</reference>
<dbReference type="Pfam" id="PF00400">
    <property type="entry name" value="WD40"/>
    <property type="match status" value="4"/>
</dbReference>
<keyword evidence="2" id="KW-0677">Repeat</keyword>
<proteinExistence type="predicted"/>
<dbReference type="PANTHER" id="PTHR14221:SF57">
    <property type="entry name" value="TRANSDUCIN_WD40 REPEAT-LIKE SUPERFAMILY PROTEIN"/>
    <property type="match status" value="1"/>
</dbReference>
<dbReference type="PANTHER" id="PTHR14221">
    <property type="entry name" value="WD REPEAT DOMAIN 44"/>
    <property type="match status" value="1"/>
</dbReference>
<protein>
    <submittedName>
        <fullName evidence="4">Uncharacterized protein</fullName>
    </submittedName>
</protein>